<name>A0A9Q4ZIN4_RHOHA</name>
<evidence type="ECO:0000313" key="1">
    <source>
        <dbReference type="EMBL" id="NKT77262.1"/>
    </source>
</evidence>
<dbReference type="EMBL" id="WVBC01000002">
    <property type="protein sequence ID" value="NKT77262.1"/>
    <property type="molecule type" value="Genomic_DNA"/>
</dbReference>
<accession>A0A9Q4ZIN4</accession>
<comment type="caution">
    <text evidence="1">The sequence shown here is derived from an EMBL/GenBank/DDBJ whole genome shotgun (WGS) entry which is preliminary data.</text>
</comment>
<reference evidence="1" key="1">
    <citation type="journal article" date="2020" name="Environ. Microbiol.">
        <title>The novel and transferable erm(51) gene confers Macrolides, Lincosamides, and Streptogramins B (MLSB) resistance to clonal Rhodococcus equi in the environment.</title>
        <authorList>
            <person name="Huber L."/>
            <person name="Giguere S."/>
            <person name="Slovis N.M."/>
            <person name="Alvarez-Narvaez S."/>
            <person name="Hart K.A."/>
            <person name="Greiter M."/>
            <person name="Morris E.R.A."/>
            <person name="Cohen N.D."/>
        </authorList>
    </citation>
    <scope>NUCLEOTIDE SEQUENCE</scope>
    <source>
        <strain evidence="1">Lh_116_1</strain>
    </source>
</reference>
<proteinExistence type="predicted"/>
<protein>
    <submittedName>
        <fullName evidence="1">Uncharacterized protein</fullName>
    </submittedName>
</protein>
<evidence type="ECO:0000313" key="2">
    <source>
        <dbReference type="Proteomes" id="UP000603463"/>
    </source>
</evidence>
<sequence>MAIGDRTVYHDIFNRPIISDNFQGSSGNLTSRGWTDRAYSTGIFTVSNGAVTQDTATHRQGNMYYYNTPMNASAVWGEVRLVTIPSNNTDTVGVCLGVDDTTAVFGKVTTTGWRVTVCTTNSTSSETVLGSGALPAALRAGDILGFSIVGQQHCIFINGNKVGEYIGASQVGPYAGIHLSTSAAGSVSDFRAGVVAHASYGFDDFNRANGLIGGAWSTRMHSSTTDTIRVNSNKVSRSGTGGNDDQNGQDIAYYLQPMPGNQLVEFNIATRSTSYPALGAVVGWNADVPGQIAVFGQVMSTGWRIFTAVPGERGKYDLLASGSGSYSTGLLRMEKGPNWVKLFHNRNEIGGYTGALPAGHYTGINLPSSTGEIDNFFASSIPPYI</sequence>
<organism evidence="1 2">
    <name type="scientific">Rhodococcus hoagii</name>
    <name type="common">Corynebacterium equii</name>
    <dbReference type="NCBI Taxonomy" id="43767"/>
    <lineage>
        <taxon>Bacteria</taxon>
        <taxon>Bacillati</taxon>
        <taxon>Actinomycetota</taxon>
        <taxon>Actinomycetes</taxon>
        <taxon>Mycobacteriales</taxon>
        <taxon>Nocardiaceae</taxon>
        <taxon>Prescottella</taxon>
    </lineage>
</organism>
<dbReference type="Proteomes" id="UP000603463">
    <property type="component" value="Unassembled WGS sequence"/>
</dbReference>
<gene>
    <name evidence="1" type="ORF">GS882_03415</name>
</gene>
<dbReference type="AlphaFoldDB" id="A0A9Q4ZIN4"/>